<dbReference type="KEGG" id="osu:NT6N_21470"/>
<gene>
    <name evidence="3" type="ORF">NT6N_21470</name>
</gene>
<feature type="chain" id="PRO_5043860147" description="Ice-binding protein C-terminal domain-containing protein" evidence="1">
    <location>
        <begin position="27"/>
        <end position="265"/>
    </location>
</feature>
<feature type="domain" description="Ice-binding protein C-terminal" evidence="2">
    <location>
        <begin position="242"/>
        <end position="264"/>
    </location>
</feature>
<organism evidence="3">
    <name type="scientific">Oceaniferula spumae</name>
    <dbReference type="NCBI Taxonomy" id="2979115"/>
    <lineage>
        <taxon>Bacteria</taxon>
        <taxon>Pseudomonadati</taxon>
        <taxon>Verrucomicrobiota</taxon>
        <taxon>Verrucomicrobiia</taxon>
        <taxon>Verrucomicrobiales</taxon>
        <taxon>Verrucomicrobiaceae</taxon>
        <taxon>Oceaniferula</taxon>
    </lineage>
</organism>
<dbReference type="NCBIfam" id="TIGR02595">
    <property type="entry name" value="PEP_CTERM"/>
    <property type="match status" value="1"/>
</dbReference>
<reference evidence="3" key="1">
    <citation type="submission" date="2024-07" db="EMBL/GenBank/DDBJ databases">
        <title>Complete genome sequence of Verrucomicrobiaceae bacterium NT6N.</title>
        <authorList>
            <person name="Huang C."/>
            <person name="Takami H."/>
            <person name="Hamasaki K."/>
        </authorList>
    </citation>
    <scope>NUCLEOTIDE SEQUENCE</scope>
    <source>
        <strain evidence="3">NT6N</strain>
    </source>
</reference>
<sequence>MMKKILSTPLTGCLAITAATTGFTSAATVVYSEDFTSFITPGSSNRLNGAPEDLPWDDNIGDGLLVTTTGVVTGDGTDGASANFNAYSLPAGTTSVTVDFVTRARSGATFGALFVLTAGADNSSAFGQFGTAGSGFRIRNQTGGDFFSGNISGEDAVDGGHKFFDFRITYDFTTSSGTFQSSRSTDQRGVSGVAAGDGVYSTVATFTGADLGGNIDDPANWTGLYLRSGSTSNQYDNIVITAVPEPSSTALLGLGGLALILRRRR</sequence>
<dbReference type="InterPro" id="IPR013424">
    <property type="entry name" value="Ice-binding_C"/>
</dbReference>
<evidence type="ECO:0000259" key="2">
    <source>
        <dbReference type="Pfam" id="PF07589"/>
    </source>
</evidence>
<dbReference type="AlphaFoldDB" id="A0AAT9FMB5"/>
<dbReference type="Pfam" id="PF07589">
    <property type="entry name" value="PEP-CTERM"/>
    <property type="match status" value="1"/>
</dbReference>
<evidence type="ECO:0000313" key="3">
    <source>
        <dbReference type="EMBL" id="BDS07107.1"/>
    </source>
</evidence>
<dbReference type="EMBL" id="AP026866">
    <property type="protein sequence ID" value="BDS07107.1"/>
    <property type="molecule type" value="Genomic_DNA"/>
</dbReference>
<keyword evidence="1" id="KW-0732">Signal</keyword>
<name>A0AAT9FMB5_9BACT</name>
<protein>
    <recommendedName>
        <fullName evidence="2">Ice-binding protein C-terminal domain-containing protein</fullName>
    </recommendedName>
</protein>
<accession>A0AAT9FMB5</accession>
<proteinExistence type="predicted"/>
<evidence type="ECO:0000256" key="1">
    <source>
        <dbReference type="SAM" id="SignalP"/>
    </source>
</evidence>
<feature type="signal peptide" evidence="1">
    <location>
        <begin position="1"/>
        <end position="26"/>
    </location>
</feature>